<dbReference type="Gene3D" id="1.25.40.10">
    <property type="entry name" value="Tetratricopeptide repeat domain"/>
    <property type="match status" value="1"/>
</dbReference>
<proteinExistence type="predicted"/>
<dbReference type="AlphaFoldDB" id="A0AAD5XHR2"/>
<evidence type="ECO:0000313" key="5">
    <source>
        <dbReference type="Proteomes" id="UP001211907"/>
    </source>
</evidence>
<dbReference type="InterPro" id="IPR039663">
    <property type="entry name" value="AIP/AIPL1/TTC9"/>
</dbReference>
<evidence type="ECO:0000256" key="2">
    <source>
        <dbReference type="ARBA" id="ARBA00022803"/>
    </source>
</evidence>
<dbReference type="PANTHER" id="PTHR11242:SF0">
    <property type="entry name" value="TPR_REGION DOMAIN-CONTAINING PROTEIN"/>
    <property type="match status" value="1"/>
</dbReference>
<accession>A0AAD5XHR2</accession>
<evidence type="ECO:0000313" key="4">
    <source>
        <dbReference type="EMBL" id="KAJ3138795.1"/>
    </source>
</evidence>
<feature type="repeat" description="TPR" evidence="3">
    <location>
        <begin position="130"/>
        <end position="163"/>
    </location>
</feature>
<keyword evidence="5" id="KW-1185">Reference proteome</keyword>
<dbReference type="SMART" id="SM00028">
    <property type="entry name" value="TPR"/>
    <property type="match status" value="2"/>
</dbReference>
<protein>
    <recommendedName>
        <fullName evidence="6">TPR-like protein</fullName>
    </recommendedName>
</protein>
<name>A0AAD5XHR2_9FUNG</name>
<keyword evidence="2 3" id="KW-0802">TPR repeat</keyword>
<dbReference type="InterPro" id="IPR011990">
    <property type="entry name" value="TPR-like_helical_dom_sf"/>
</dbReference>
<dbReference type="InterPro" id="IPR019734">
    <property type="entry name" value="TPR_rpt"/>
</dbReference>
<gene>
    <name evidence="4" type="ORF">HK100_012255</name>
</gene>
<dbReference type="PROSITE" id="PS50005">
    <property type="entry name" value="TPR"/>
    <property type="match status" value="1"/>
</dbReference>
<dbReference type="Proteomes" id="UP001211907">
    <property type="component" value="Unassembled WGS sequence"/>
</dbReference>
<evidence type="ECO:0000256" key="1">
    <source>
        <dbReference type="ARBA" id="ARBA00022737"/>
    </source>
</evidence>
<evidence type="ECO:0000256" key="3">
    <source>
        <dbReference type="PROSITE-ProRule" id="PRU00339"/>
    </source>
</evidence>
<dbReference type="SUPFAM" id="SSF48452">
    <property type="entry name" value="TPR-like"/>
    <property type="match status" value="1"/>
</dbReference>
<dbReference type="PANTHER" id="PTHR11242">
    <property type="entry name" value="ARYL HYDROCARBON RECEPTOR INTERACTING PROTEIN RELATED"/>
    <property type="match status" value="1"/>
</dbReference>
<organism evidence="4 5">
    <name type="scientific">Physocladia obscura</name>
    <dbReference type="NCBI Taxonomy" id="109957"/>
    <lineage>
        <taxon>Eukaryota</taxon>
        <taxon>Fungi</taxon>
        <taxon>Fungi incertae sedis</taxon>
        <taxon>Chytridiomycota</taxon>
        <taxon>Chytridiomycota incertae sedis</taxon>
        <taxon>Chytridiomycetes</taxon>
        <taxon>Chytridiales</taxon>
        <taxon>Chytriomycetaceae</taxon>
        <taxon>Physocladia</taxon>
    </lineage>
</organism>
<comment type="caution">
    <text evidence="4">The sequence shown here is derived from an EMBL/GenBank/DDBJ whole genome shotgun (WGS) entry which is preliminary data.</text>
</comment>
<dbReference type="Pfam" id="PF07719">
    <property type="entry name" value="TPR_2"/>
    <property type="match status" value="1"/>
</dbReference>
<sequence length="200" mass="22167">MSHQLESESPSSQQIIRDSIQTKIAKGKELKELGNAAYKAAAADKTALTTALRKYHEAVNYFSGLDNAQFNSMVPGKSDTAALSEAEKADIDVNLIACYNNMAACLVKLERWDRVVANTNQVLKKFPENTKALFRRGQAYLNLNDLAKAEADLTKANALAPNDSGIKTELAKLKKRNSEYEKKQKKEWAGLFDRMAASHE</sequence>
<evidence type="ECO:0008006" key="6">
    <source>
        <dbReference type="Google" id="ProtNLM"/>
    </source>
</evidence>
<dbReference type="EMBL" id="JADGJH010000086">
    <property type="protein sequence ID" value="KAJ3138795.1"/>
    <property type="molecule type" value="Genomic_DNA"/>
</dbReference>
<reference evidence="4" key="1">
    <citation type="submission" date="2020-05" db="EMBL/GenBank/DDBJ databases">
        <title>Phylogenomic resolution of chytrid fungi.</title>
        <authorList>
            <person name="Stajich J.E."/>
            <person name="Amses K."/>
            <person name="Simmons R."/>
            <person name="Seto K."/>
            <person name="Myers J."/>
            <person name="Bonds A."/>
            <person name="Quandt C.A."/>
            <person name="Barry K."/>
            <person name="Liu P."/>
            <person name="Grigoriev I."/>
            <person name="Longcore J.E."/>
            <person name="James T.Y."/>
        </authorList>
    </citation>
    <scope>NUCLEOTIDE SEQUENCE</scope>
    <source>
        <strain evidence="4">JEL0513</strain>
    </source>
</reference>
<dbReference type="InterPro" id="IPR013105">
    <property type="entry name" value="TPR_2"/>
</dbReference>
<keyword evidence="1" id="KW-0677">Repeat</keyword>